<dbReference type="Gramene" id="KVI05670">
    <property type="protein sequence ID" value="KVI05670"/>
    <property type="gene ID" value="Ccrd_016009"/>
</dbReference>
<name>A0A118K3B4_CYNCS</name>
<dbReference type="PANTHER" id="PTHR31901">
    <property type="entry name" value="GH3 DOMAIN-CONTAINING PROTEIN"/>
    <property type="match status" value="1"/>
</dbReference>
<evidence type="ECO:0000313" key="1">
    <source>
        <dbReference type="EMBL" id="KVI05670.1"/>
    </source>
</evidence>
<gene>
    <name evidence="1" type="ORF">Ccrd_016009</name>
</gene>
<dbReference type="AlphaFoldDB" id="A0A118K3B4"/>
<dbReference type="Pfam" id="PF03321">
    <property type="entry name" value="GH3"/>
    <property type="match status" value="1"/>
</dbReference>
<keyword evidence="2" id="KW-1185">Reference proteome</keyword>
<proteinExistence type="predicted"/>
<protein>
    <submittedName>
        <fullName evidence="1">Uncharacterized protein</fullName>
    </submittedName>
</protein>
<comment type="caution">
    <text evidence="1">The sequence shown here is derived from an EMBL/GenBank/DDBJ whole genome shotgun (WGS) entry which is preliminary data.</text>
</comment>
<sequence length="84" mass="9478">MTSSADTVQANVLAVIPSRNAKIEYLMLYNLDGATDRETFKSKIPMVTYKDLQPLIQCIVNDDRSPIYIKTLVHGLIDFPCDDE</sequence>
<dbReference type="EMBL" id="LEKV01001865">
    <property type="protein sequence ID" value="KVI05670.1"/>
    <property type="molecule type" value="Genomic_DNA"/>
</dbReference>
<dbReference type="PANTHER" id="PTHR31901:SF96">
    <property type="entry name" value="INDOLE-3-ACETIC ACID-AMIDO SYNTHETASE GH3.1-RELATED"/>
    <property type="match status" value="1"/>
</dbReference>
<reference evidence="1 2" key="1">
    <citation type="journal article" date="2016" name="Sci. Rep.">
        <title>The genome sequence of the outbreeding globe artichoke constructed de novo incorporating a phase-aware low-pass sequencing strategy of F1 progeny.</title>
        <authorList>
            <person name="Scaglione D."/>
            <person name="Reyes-Chin-Wo S."/>
            <person name="Acquadro A."/>
            <person name="Froenicke L."/>
            <person name="Portis E."/>
            <person name="Beitel C."/>
            <person name="Tirone M."/>
            <person name="Mauro R."/>
            <person name="Lo Monaco A."/>
            <person name="Mauromicale G."/>
            <person name="Faccioli P."/>
            <person name="Cattivelli L."/>
            <person name="Rieseberg L."/>
            <person name="Michelmore R."/>
            <person name="Lanteri S."/>
        </authorList>
    </citation>
    <scope>NUCLEOTIDE SEQUENCE [LARGE SCALE GENOMIC DNA]</scope>
    <source>
        <strain evidence="1">2C</strain>
    </source>
</reference>
<dbReference type="Proteomes" id="UP000243975">
    <property type="component" value="Unassembled WGS sequence"/>
</dbReference>
<dbReference type="GO" id="GO:0005737">
    <property type="term" value="C:cytoplasm"/>
    <property type="evidence" value="ECO:0007669"/>
    <property type="project" value="TreeGrafter"/>
</dbReference>
<dbReference type="InterPro" id="IPR004993">
    <property type="entry name" value="GH3"/>
</dbReference>
<dbReference type="GO" id="GO:0016881">
    <property type="term" value="F:acid-amino acid ligase activity"/>
    <property type="evidence" value="ECO:0007669"/>
    <property type="project" value="TreeGrafter"/>
</dbReference>
<organism evidence="1 2">
    <name type="scientific">Cynara cardunculus var. scolymus</name>
    <name type="common">Globe artichoke</name>
    <name type="synonym">Cynara scolymus</name>
    <dbReference type="NCBI Taxonomy" id="59895"/>
    <lineage>
        <taxon>Eukaryota</taxon>
        <taxon>Viridiplantae</taxon>
        <taxon>Streptophyta</taxon>
        <taxon>Embryophyta</taxon>
        <taxon>Tracheophyta</taxon>
        <taxon>Spermatophyta</taxon>
        <taxon>Magnoliopsida</taxon>
        <taxon>eudicotyledons</taxon>
        <taxon>Gunneridae</taxon>
        <taxon>Pentapetalae</taxon>
        <taxon>asterids</taxon>
        <taxon>campanulids</taxon>
        <taxon>Asterales</taxon>
        <taxon>Asteraceae</taxon>
        <taxon>Carduoideae</taxon>
        <taxon>Cardueae</taxon>
        <taxon>Carduinae</taxon>
        <taxon>Cynara</taxon>
    </lineage>
</organism>
<dbReference type="STRING" id="59895.A0A118K3B4"/>
<accession>A0A118K3B4</accession>
<evidence type="ECO:0000313" key="2">
    <source>
        <dbReference type="Proteomes" id="UP000243975"/>
    </source>
</evidence>